<dbReference type="InterPro" id="IPR015421">
    <property type="entry name" value="PyrdxlP-dep_Trfase_major"/>
</dbReference>
<dbReference type="Proteomes" id="UP000553888">
    <property type="component" value="Unassembled WGS sequence"/>
</dbReference>
<dbReference type="SUPFAM" id="SSF53383">
    <property type="entry name" value="PLP-dependent transferases"/>
    <property type="match status" value="1"/>
</dbReference>
<keyword evidence="4 8" id="KW-0808">Transferase</keyword>
<dbReference type="EC" id="2.6.1.17" evidence="8"/>
<keyword evidence="3 8" id="KW-0032">Aminotransferase</keyword>
<dbReference type="GO" id="GO:0009016">
    <property type="term" value="F:succinyldiaminopimelate transaminase activity"/>
    <property type="evidence" value="ECO:0007669"/>
    <property type="project" value="UniProtKB-EC"/>
</dbReference>
<dbReference type="InterPro" id="IPR015424">
    <property type="entry name" value="PyrdxlP-dep_Trfase"/>
</dbReference>
<dbReference type="Gene3D" id="3.40.640.10">
    <property type="entry name" value="Type I PLP-dependent aspartate aminotransferase-like (Major domain)"/>
    <property type="match status" value="1"/>
</dbReference>
<dbReference type="GO" id="GO:0016212">
    <property type="term" value="F:kynurenine-oxoglutarate transaminase activity"/>
    <property type="evidence" value="ECO:0007669"/>
    <property type="project" value="TreeGrafter"/>
</dbReference>
<evidence type="ECO:0000313" key="8">
    <source>
        <dbReference type="EMBL" id="NYG99114.1"/>
    </source>
</evidence>
<keyword evidence="9" id="KW-1185">Reference proteome</keyword>
<evidence type="ECO:0000256" key="3">
    <source>
        <dbReference type="ARBA" id="ARBA00022576"/>
    </source>
</evidence>
<evidence type="ECO:0000256" key="6">
    <source>
        <dbReference type="SAM" id="MobiDB-lite"/>
    </source>
</evidence>
<reference evidence="8 9" key="1">
    <citation type="submission" date="2020-07" db="EMBL/GenBank/DDBJ databases">
        <title>Sequencing the genomes of 1000 actinobacteria strains.</title>
        <authorList>
            <person name="Klenk H.-P."/>
        </authorList>
    </citation>
    <scope>NUCLEOTIDE SEQUENCE [LARGE SCALE GENOMIC DNA]</scope>
    <source>
        <strain evidence="8 9">DSM 23141</strain>
    </source>
</reference>
<evidence type="ECO:0000256" key="4">
    <source>
        <dbReference type="ARBA" id="ARBA00022679"/>
    </source>
</evidence>
<organism evidence="8 9">
    <name type="scientific">Schumannella luteola</name>
    <dbReference type="NCBI Taxonomy" id="472059"/>
    <lineage>
        <taxon>Bacteria</taxon>
        <taxon>Bacillati</taxon>
        <taxon>Actinomycetota</taxon>
        <taxon>Actinomycetes</taxon>
        <taxon>Micrococcales</taxon>
        <taxon>Microbacteriaceae</taxon>
        <taxon>Schumannella</taxon>
    </lineage>
</organism>
<comment type="cofactor">
    <cofactor evidence="1">
        <name>pyridoxal 5'-phosphate</name>
        <dbReference type="ChEBI" id="CHEBI:597326"/>
    </cofactor>
</comment>
<dbReference type="PANTHER" id="PTHR43807">
    <property type="entry name" value="FI04487P"/>
    <property type="match status" value="1"/>
</dbReference>
<sequence length="421" mass="44454">MSLPDASSTASDPASIAASSSASSSAELPWQRTARAAGLLGADGVARPTIFAEMSALAAERDALNLGQGFPDEDGPAEVLEAARQAISDGVNQYPPGRGIPVLRQAISDHQKRFRGLDWDADREVLVTAGATEALSASLLAFVDRGDDVVVIEPFYDSYAALVGLAGGRLVPVPARAPDFLPDPDELRAAVTDRTAVILINTPHNPTGTILPDATLQLIVELAEKHDAVIVSDEVYEHLVFERRHRSIGEFPGARGRAITVSSAAKTFSVTGWKIGWITAAPELVDAVLAVKQFLTYVGGAPFQPAVAVGLGLPEAYFRGEAEKLRARRDELTAALESVGFSVNRPGGSYFLVADGAPIGLHDGVVTARRLVDEVGVVGIPISAFTVPEHRADFASLLRFTFAKSAATVSAASRQLESFRP</sequence>
<dbReference type="InterPro" id="IPR015422">
    <property type="entry name" value="PyrdxlP-dep_Trfase_small"/>
</dbReference>
<keyword evidence="5" id="KW-0663">Pyridoxal phosphate</keyword>
<gene>
    <name evidence="8" type="ORF">BJ979_001740</name>
</gene>
<dbReference type="EMBL" id="JACBZY010000001">
    <property type="protein sequence ID" value="NYG99114.1"/>
    <property type="molecule type" value="Genomic_DNA"/>
</dbReference>
<evidence type="ECO:0000259" key="7">
    <source>
        <dbReference type="Pfam" id="PF00155"/>
    </source>
</evidence>
<dbReference type="InterPro" id="IPR004839">
    <property type="entry name" value="Aminotransferase_I/II_large"/>
</dbReference>
<accession>A0A852YCV6</accession>
<dbReference type="FunFam" id="3.40.640.10:FF:000033">
    <property type="entry name" value="Aspartate aminotransferase"/>
    <property type="match status" value="1"/>
</dbReference>
<dbReference type="PANTHER" id="PTHR43807:SF20">
    <property type="entry name" value="FI04487P"/>
    <property type="match status" value="1"/>
</dbReference>
<dbReference type="CDD" id="cd00609">
    <property type="entry name" value="AAT_like"/>
    <property type="match status" value="1"/>
</dbReference>
<dbReference type="InterPro" id="IPR051326">
    <property type="entry name" value="Kynurenine-oxoglutarate_AT"/>
</dbReference>
<dbReference type="Pfam" id="PF00155">
    <property type="entry name" value="Aminotran_1_2"/>
    <property type="match status" value="1"/>
</dbReference>
<dbReference type="GO" id="GO:0005737">
    <property type="term" value="C:cytoplasm"/>
    <property type="evidence" value="ECO:0007669"/>
    <property type="project" value="TreeGrafter"/>
</dbReference>
<dbReference type="Gene3D" id="3.90.1150.10">
    <property type="entry name" value="Aspartate Aminotransferase, domain 1"/>
    <property type="match status" value="1"/>
</dbReference>
<feature type="region of interest" description="Disordered" evidence="6">
    <location>
        <begin position="1"/>
        <end position="28"/>
    </location>
</feature>
<comment type="caution">
    <text evidence="8">The sequence shown here is derived from an EMBL/GenBank/DDBJ whole genome shotgun (WGS) entry which is preliminary data.</text>
</comment>
<feature type="compositionally biased region" description="Low complexity" evidence="6">
    <location>
        <begin position="1"/>
        <end position="26"/>
    </location>
</feature>
<evidence type="ECO:0000256" key="2">
    <source>
        <dbReference type="ARBA" id="ARBA00007441"/>
    </source>
</evidence>
<proteinExistence type="inferred from homology"/>
<evidence type="ECO:0000313" key="9">
    <source>
        <dbReference type="Proteomes" id="UP000553888"/>
    </source>
</evidence>
<evidence type="ECO:0000256" key="5">
    <source>
        <dbReference type="ARBA" id="ARBA00022898"/>
    </source>
</evidence>
<evidence type="ECO:0000256" key="1">
    <source>
        <dbReference type="ARBA" id="ARBA00001933"/>
    </source>
</evidence>
<protein>
    <submittedName>
        <fullName evidence="8">N-succinyldiaminopimelate aminotransferase</fullName>
        <ecNumber evidence="8">2.6.1.17</ecNumber>
    </submittedName>
</protein>
<comment type="similarity">
    <text evidence="2">Belongs to the class-I pyridoxal-phosphate-dependent aminotransferase family.</text>
</comment>
<name>A0A852YCV6_9MICO</name>
<dbReference type="GO" id="GO:0030170">
    <property type="term" value="F:pyridoxal phosphate binding"/>
    <property type="evidence" value="ECO:0007669"/>
    <property type="project" value="InterPro"/>
</dbReference>
<dbReference type="AlphaFoldDB" id="A0A852YCV6"/>
<feature type="domain" description="Aminotransferase class I/classII large" evidence="7">
    <location>
        <begin position="62"/>
        <end position="409"/>
    </location>
</feature>